<feature type="transmembrane region" description="Helical" evidence="6">
    <location>
        <begin position="670"/>
        <end position="688"/>
    </location>
</feature>
<dbReference type="InterPro" id="IPR057244">
    <property type="entry name" value="GAIN_B"/>
</dbReference>
<evidence type="ECO:0000256" key="5">
    <source>
        <dbReference type="ARBA" id="ARBA00023157"/>
    </source>
</evidence>
<keyword evidence="4 6" id="KW-0472">Membrane</keyword>
<dbReference type="Gene3D" id="1.20.1070.10">
    <property type="entry name" value="Rhodopsin 7-helix transmembrane proteins"/>
    <property type="match status" value="1"/>
</dbReference>
<evidence type="ECO:0000256" key="3">
    <source>
        <dbReference type="ARBA" id="ARBA00022989"/>
    </source>
</evidence>
<dbReference type="InterPro" id="IPR000832">
    <property type="entry name" value="GPCR_2_secretin-like"/>
</dbReference>
<dbReference type="InParanoid" id="C3ZIM1"/>
<evidence type="ECO:0000256" key="4">
    <source>
        <dbReference type="ARBA" id="ARBA00023136"/>
    </source>
</evidence>
<dbReference type="Pfam" id="PF00754">
    <property type="entry name" value="F5_F8_type_C"/>
    <property type="match status" value="1"/>
</dbReference>
<dbReference type="Pfam" id="PF01825">
    <property type="entry name" value="GPS"/>
    <property type="match status" value="1"/>
</dbReference>
<keyword evidence="2 6" id="KW-0812">Transmembrane</keyword>
<feature type="domain" description="GAIN-B" evidence="8">
    <location>
        <begin position="353"/>
        <end position="526"/>
    </location>
</feature>
<dbReference type="STRING" id="7739.C3ZIM1"/>
<dbReference type="Gene3D" id="2.60.120.200">
    <property type="match status" value="1"/>
</dbReference>
<dbReference type="AlphaFoldDB" id="C3ZIM1"/>
<dbReference type="eggNOG" id="KOG2649">
    <property type="taxonomic scope" value="Eukaryota"/>
</dbReference>
<dbReference type="Pfam" id="PF13385">
    <property type="entry name" value="Laminin_G_3"/>
    <property type="match status" value="1"/>
</dbReference>
<feature type="transmembrane region" description="Helical" evidence="6">
    <location>
        <begin position="694"/>
        <end position="717"/>
    </location>
</feature>
<dbReference type="MEROPS" id="P02.013"/>
<dbReference type="Pfam" id="PF00002">
    <property type="entry name" value="7tm_2"/>
    <property type="match status" value="1"/>
</dbReference>
<keyword evidence="3 6" id="KW-1133">Transmembrane helix</keyword>
<sequence length="764" mass="84810">MTFASYLRYLKVKTDSLEKNMKPNVHSCRKYTTFKSPYTAQPPREVIAVFCSAAAEVGLWPLNAQFGASDITGNGNDGTATGTQLAPGPYGDADGAFLFSGNANSYIAISNNGRLDVRYSFTILAHIYPTGQIGPIFDYSGNNNWALHLWQSSPTTLLMQPVGRDGYFSSHIRADVLQQSAWNYVGTTYNNATGIASLWNNGELVNEAHIGVAEVASQYPVRVGVRDGDNRYFAGRIACLQLYNYAMTQEQIAAMRDACKGPPWSASSQFDTVHSADRADINTRETAYKAGAWAARTNDVDQWLMRDLGEVKVVTGIITRGRNYSPDWPHRPHDQYVTSYVISYGIENGDEQFYTNATNETIVFTGNQDRDTEVFNDFLAYSGSIEARFVKIHPRTWHEHISMRAKVVTFEVRLSYTLYNSSSLFVQTSQGAVGLSQDAVGTRIIGGRIAGRRVQNLPEPVIITFTPLQDYAKEGRCVFWDFEAKAGQGAWSTEGCESRGEENGRYRCACNHLTNFAVLFNVHGGVFGDHEKPLEVITAVGCVMSIVCLILTLLSVVLTRVVQALETFADTVVLTTEKYTVVRPSVALQAADISPEELDKGQGNDSNSLKEGNVSSFTWKDSRDFQQTADISILLPANISNMIQISDSSASGDKPNEADRSWITRQIRRAFSIMALFGLTWVFGFFVISDASLVFAYLFCIFNTLQGLFIFIFHCAMREDMAKWWKKINCITGKWKRGRYQVAQGDTPFSPAAETPETIALNNV</sequence>
<gene>
    <name evidence="9" type="ORF">BRAFLDRAFT_80826</name>
</gene>
<evidence type="ECO:0000259" key="8">
    <source>
        <dbReference type="PROSITE" id="PS50221"/>
    </source>
</evidence>
<dbReference type="EMBL" id="GG666627">
    <property type="protein sequence ID" value="EEN47746.1"/>
    <property type="molecule type" value="Genomic_DNA"/>
</dbReference>
<dbReference type="InterPro" id="IPR000421">
    <property type="entry name" value="FA58C"/>
</dbReference>
<dbReference type="CDD" id="cd00057">
    <property type="entry name" value="FA58C"/>
    <property type="match status" value="1"/>
</dbReference>
<dbReference type="Gene3D" id="2.60.120.260">
    <property type="entry name" value="Galactose-binding domain-like"/>
    <property type="match status" value="1"/>
</dbReference>
<dbReference type="InterPro" id="IPR008979">
    <property type="entry name" value="Galactose-bd-like_sf"/>
</dbReference>
<protein>
    <recommendedName>
        <fullName evidence="10">GPS domain-containing protein</fullName>
    </recommendedName>
</protein>
<evidence type="ECO:0000313" key="9">
    <source>
        <dbReference type="EMBL" id="EEN47746.1"/>
    </source>
</evidence>
<feature type="transmembrane region" description="Helical" evidence="6">
    <location>
        <begin position="536"/>
        <end position="558"/>
    </location>
</feature>
<comment type="subcellular location">
    <subcellularLocation>
        <location evidence="1">Membrane</location>
        <topology evidence="1">Multi-pass membrane protein</topology>
    </subcellularLocation>
</comment>
<evidence type="ECO:0000256" key="1">
    <source>
        <dbReference type="ARBA" id="ARBA00004141"/>
    </source>
</evidence>
<evidence type="ECO:0000256" key="6">
    <source>
        <dbReference type="SAM" id="Phobius"/>
    </source>
</evidence>
<dbReference type="GO" id="GO:0004930">
    <property type="term" value="F:G protein-coupled receptor activity"/>
    <property type="evidence" value="ECO:0007669"/>
    <property type="project" value="InterPro"/>
</dbReference>
<dbReference type="PROSITE" id="PS50022">
    <property type="entry name" value="FA58C_3"/>
    <property type="match status" value="1"/>
</dbReference>
<dbReference type="PANTHER" id="PTHR47635">
    <property type="entry name" value="CUB DOMAIN-CONTAINING PROTEIN"/>
    <property type="match status" value="1"/>
</dbReference>
<dbReference type="InterPro" id="IPR000203">
    <property type="entry name" value="GPS"/>
</dbReference>
<feature type="domain" description="F5/8 type C" evidence="7">
    <location>
        <begin position="247"/>
        <end position="410"/>
    </location>
</feature>
<dbReference type="eggNOG" id="KOG4193">
    <property type="taxonomic scope" value="Eukaryota"/>
</dbReference>
<reference evidence="9" key="1">
    <citation type="journal article" date="2008" name="Nature">
        <title>The amphioxus genome and the evolution of the chordate karyotype.</title>
        <authorList>
            <consortium name="US DOE Joint Genome Institute (JGI-PGF)"/>
            <person name="Putnam N.H."/>
            <person name="Butts T."/>
            <person name="Ferrier D.E.K."/>
            <person name="Furlong R.F."/>
            <person name="Hellsten U."/>
            <person name="Kawashima T."/>
            <person name="Robinson-Rechavi M."/>
            <person name="Shoguchi E."/>
            <person name="Terry A."/>
            <person name="Yu J.-K."/>
            <person name="Benito-Gutierrez E.L."/>
            <person name="Dubchak I."/>
            <person name="Garcia-Fernandez J."/>
            <person name="Gibson-Brown J.J."/>
            <person name="Grigoriev I.V."/>
            <person name="Horton A.C."/>
            <person name="de Jong P.J."/>
            <person name="Jurka J."/>
            <person name="Kapitonov V.V."/>
            <person name="Kohara Y."/>
            <person name="Kuroki Y."/>
            <person name="Lindquist E."/>
            <person name="Lucas S."/>
            <person name="Osoegawa K."/>
            <person name="Pennacchio L.A."/>
            <person name="Salamov A.A."/>
            <person name="Satou Y."/>
            <person name="Sauka-Spengler T."/>
            <person name="Schmutz J."/>
            <person name="Shin-I T."/>
            <person name="Toyoda A."/>
            <person name="Bronner-Fraser M."/>
            <person name="Fujiyama A."/>
            <person name="Holland L.Z."/>
            <person name="Holland P.W.H."/>
            <person name="Satoh N."/>
            <person name="Rokhsar D.S."/>
        </authorList>
    </citation>
    <scope>NUCLEOTIDE SEQUENCE [LARGE SCALE GENOMIC DNA]</scope>
    <source>
        <strain evidence="9">S238N-H82</strain>
        <tissue evidence="9">Testes</tissue>
    </source>
</reference>
<evidence type="ECO:0008006" key="10">
    <source>
        <dbReference type="Google" id="ProtNLM"/>
    </source>
</evidence>
<dbReference type="SMART" id="SM00303">
    <property type="entry name" value="GPS"/>
    <property type="match status" value="1"/>
</dbReference>
<dbReference type="PANTHER" id="PTHR47635:SF2">
    <property type="entry name" value="LAMG-LIKE JELLYROLL FOLD DOMAIN-CONTAINING PROTEIN"/>
    <property type="match status" value="1"/>
</dbReference>
<organism>
    <name type="scientific">Branchiostoma floridae</name>
    <name type="common">Florida lancelet</name>
    <name type="synonym">Amphioxus</name>
    <dbReference type="NCBI Taxonomy" id="7739"/>
    <lineage>
        <taxon>Eukaryota</taxon>
        <taxon>Metazoa</taxon>
        <taxon>Chordata</taxon>
        <taxon>Cephalochordata</taxon>
        <taxon>Leptocardii</taxon>
        <taxon>Amphioxiformes</taxon>
        <taxon>Branchiostomatidae</taxon>
        <taxon>Branchiostoma</taxon>
    </lineage>
</organism>
<proteinExistence type="predicted"/>
<dbReference type="InterPro" id="IPR013320">
    <property type="entry name" value="ConA-like_dom_sf"/>
</dbReference>
<keyword evidence="5" id="KW-1015">Disulfide bond</keyword>
<dbReference type="SUPFAM" id="SSF49785">
    <property type="entry name" value="Galactose-binding domain-like"/>
    <property type="match status" value="1"/>
</dbReference>
<dbReference type="PROSITE" id="PS50221">
    <property type="entry name" value="GAIN_B"/>
    <property type="match status" value="1"/>
</dbReference>
<dbReference type="SMART" id="SM00231">
    <property type="entry name" value="FA58C"/>
    <property type="match status" value="1"/>
</dbReference>
<evidence type="ECO:0000256" key="2">
    <source>
        <dbReference type="ARBA" id="ARBA00022692"/>
    </source>
</evidence>
<dbReference type="SUPFAM" id="SSF49899">
    <property type="entry name" value="Concanavalin A-like lectins/glucanases"/>
    <property type="match status" value="1"/>
</dbReference>
<name>C3ZIM1_BRAFL</name>
<evidence type="ECO:0000259" key="7">
    <source>
        <dbReference type="PROSITE" id="PS50022"/>
    </source>
</evidence>
<accession>C3ZIM1</accession>
<dbReference type="GO" id="GO:0016020">
    <property type="term" value="C:membrane"/>
    <property type="evidence" value="ECO:0007669"/>
    <property type="project" value="UniProtKB-SubCell"/>
</dbReference>